<name>A0A512PGQ3_9CELL</name>
<sequence length="150" mass="15981">MSTIVEQDQVFAIAQEVFAAMIDGDVGLLVPYEGDAPAFRDPVVAWVDLHGDWAGRAVLTTEMPVAHDLARALLGMGADEEISRVDLEDAFGEVANVVGGNIKSLLPTQGTLGLPQVADAVPDVSGAVLVHELRLAWRGQPMFVSTWVFA</sequence>
<evidence type="ECO:0000313" key="4">
    <source>
        <dbReference type="Proteomes" id="UP000321798"/>
    </source>
</evidence>
<reference evidence="3 4" key="1">
    <citation type="submission" date="2019-07" db="EMBL/GenBank/DDBJ databases">
        <title>Whole genome shotgun sequence of Cellulomonas soli NBRC 109434.</title>
        <authorList>
            <person name="Hosoyama A."/>
            <person name="Uohara A."/>
            <person name="Ohji S."/>
            <person name="Ichikawa N."/>
        </authorList>
    </citation>
    <scope>NUCLEOTIDE SEQUENCE [LARGE SCALE GENOMIC DNA]</scope>
    <source>
        <strain evidence="3 4">NBRC 109434</strain>
    </source>
</reference>
<dbReference type="InterPro" id="IPR028051">
    <property type="entry name" value="CheX-like_dom"/>
</dbReference>
<dbReference type="Gene3D" id="3.40.1550.10">
    <property type="entry name" value="CheC-like"/>
    <property type="match status" value="1"/>
</dbReference>
<gene>
    <name evidence="3" type="ORF">CSO01_30780</name>
</gene>
<dbReference type="InterPro" id="IPR028976">
    <property type="entry name" value="CheC-like_sf"/>
</dbReference>
<keyword evidence="1" id="KW-0145">Chemotaxis</keyword>
<dbReference type="SUPFAM" id="SSF103039">
    <property type="entry name" value="CheC-like"/>
    <property type="match status" value="1"/>
</dbReference>
<protein>
    <recommendedName>
        <fullName evidence="2">Chemotaxis phosphatase CheX-like domain-containing protein</fullName>
    </recommendedName>
</protein>
<feature type="domain" description="Chemotaxis phosphatase CheX-like" evidence="2">
    <location>
        <begin position="43"/>
        <end position="119"/>
    </location>
</feature>
<evidence type="ECO:0000259" key="2">
    <source>
        <dbReference type="Pfam" id="PF13690"/>
    </source>
</evidence>
<dbReference type="OrthoDB" id="5402373at2"/>
<dbReference type="EMBL" id="BKAL01000013">
    <property type="protein sequence ID" value="GEP70363.1"/>
    <property type="molecule type" value="Genomic_DNA"/>
</dbReference>
<keyword evidence="4" id="KW-1185">Reference proteome</keyword>
<evidence type="ECO:0000256" key="1">
    <source>
        <dbReference type="ARBA" id="ARBA00022500"/>
    </source>
</evidence>
<dbReference type="Proteomes" id="UP000321798">
    <property type="component" value="Unassembled WGS sequence"/>
</dbReference>
<dbReference type="AlphaFoldDB" id="A0A512PGQ3"/>
<comment type="caution">
    <text evidence="3">The sequence shown here is derived from an EMBL/GenBank/DDBJ whole genome shotgun (WGS) entry which is preliminary data.</text>
</comment>
<dbReference type="Pfam" id="PF13690">
    <property type="entry name" value="CheX"/>
    <property type="match status" value="1"/>
</dbReference>
<dbReference type="GO" id="GO:0006935">
    <property type="term" value="P:chemotaxis"/>
    <property type="evidence" value="ECO:0007669"/>
    <property type="project" value="UniProtKB-KW"/>
</dbReference>
<evidence type="ECO:0000313" key="3">
    <source>
        <dbReference type="EMBL" id="GEP70363.1"/>
    </source>
</evidence>
<organism evidence="3 4">
    <name type="scientific">Cellulomonas soli</name>
    <dbReference type="NCBI Taxonomy" id="931535"/>
    <lineage>
        <taxon>Bacteria</taxon>
        <taxon>Bacillati</taxon>
        <taxon>Actinomycetota</taxon>
        <taxon>Actinomycetes</taxon>
        <taxon>Micrococcales</taxon>
        <taxon>Cellulomonadaceae</taxon>
        <taxon>Cellulomonas</taxon>
    </lineage>
</organism>
<dbReference type="RefSeq" id="WP_146954156.1">
    <property type="nucleotide sequence ID" value="NZ_BAABBJ010000001.1"/>
</dbReference>
<proteinExistence type="predicted"/>
<accession>A0A512PGQ3</accession>